<gene>
    <name evidence="3" type="ORF">RS24_01585</name>
</gene>
<evidence type="ECO:0000256" key="1">
    <source>
        <dbReference type="PROSITE-ProRule" id="PRU00278"/>
    </source>
</evidence>
<dbReference type="Pfam" id="PF13145">
    <property type="entry name" value="Rotamase_2"/>
    <property type="match status" value="1"/>
</dbReference>
<dbReference type="InterPro" id="IPR000297">
    <property type="entry name" value="PPIase_PpiC"/>
</dbReference>
<dbReference type="PROSITE" id="PS50198">
    <property type="entry name" value="PPIC_PPIASE_2"/>
    <property type="match status" value="1"/>
</dbReference>
<keyword evidence="4" id="KW-1185">Reference proteome</keyword>
<reference evidence="3 4" key="1">
    <citation type="journal article" date="2014" name="FEMS Microbiol. Ecol.">
        <title>Genomic differentiation among two strains of the PS1 clade isolated from geographically separated marine habitats.</title>
        <authorList>
            <person name="Jimenez-Infante F."/>
            <person name="Ngugi D.K."/>
            <person name="Alam I."/>
            <person name="Rashid M."/>
            <person name="Baalawi W."/>
            <person name="Kamau A.A."/>
            <person name="Bajic V.B."/>
            <person name="Stingl U."/>
        </authorList>
    </citation>
    <scope>NUCLEOTIDE SEQUENCE [LARGE SCALE GENOMIC DNA]</scope>
    <source>
        <strain evidence="3 4">RS24</strain>
    </source>
</reference>
<comment type="caution">
    <text evidence="3">The sequence shown here is derived from an EMBL/GenBank/DDBJ whole genome shotgun (WGS) entry which is preliminary data.</text>
</comment>
<keyword evidence="1" id="KW-0413">Isomerase</keyword>
<accession>U2XN69</accession>
<proteinExistence type="predicted"/>
<evidence type="ECO:0000259" key="2">
    <source>
        <dbReference type="PROSITE" id="PS50198"/>
    </source>
</evidence>
<dbReference type="AlphaFoldDB" id="U2XN69"/>
<dbReference type="STRING" id="1397666.RS24_01585"/>
<sequence length="281" mass="32634">MQIKRDVPRFMREPLFIFILFSAALYVIFLAQKPIPENEIIVSEARLKEFYQYKSQSFGLPAIANKLEVMSTDERNALTEDFIRAEVLVREARRMGLDEGDFIIRQRLIQKLEFLADTQRDILKKAEALLPDWYETHKENYRLPAEISFTHIYFVPEAREKAQEVLSALNNENSLAIAEQGDRFIYHKSYQRKSQEDIAAHFGENFASSVFGLSSGLEWQGPFASRHGYHLVRVVNKTDAKIPMLADVRTKALFDLKLSLNKAARQAHADRLRKKYTVIYD</sequence>
<evidence type="ECO:0000313" key="3">
    <source>
        <dbReference type="EMBL" id="ERL46582.1"/>
    </source>
</evidence>
<dbReference type="EMBL" id="AWXE01000004">
    <property type="protein sequence ID" value="ERL46582.1"/>
    <property type="molecule type" value="Genomic_DNA"/>
</dbReference>
<protein>
    <submittedName>
        <fullName evidence="3">Beta-glucosidase protein</fullName>
        <ecNumber evidence="3">3.2.1.21</ecNumber>
    </submittedName>
</protein>
<dbReference type="eggNOG" id="COG0760">
    <property type="taxonomic scope" value="Bacteria"/>
</dbReference>
<feature type="domain" description="PpiC" evidence="2">
    <location>
        <begin position="144"/>
        <end position="236"/>
    </location>
</feature>
<keyword evidence="1" id="KW-0697">Rotamase</keyword>
<dbReference type="Proteomes" id="UP000016762">
    <property type="component" value="Unassembled WGS sequence"/>
</dbReference>
<keyword evidence="3" id="KW-0378">Hydrolase</keyword>
<dbReference type="OrthoDB" id="196786at2"/>
<evidence type="ECO:0000313" key="4">
    <source>
        <dbReference type="Proteomes" id="UP000016762"/>
    </source>
</evidence>
<keyword evidence="3" id="KW-0326">Glycosidase</keyword>
<name>U2XN69_9PROT</name>
<organism evidence="3 4">
    <name type="scientific">Candidatus Micropelagius thuwalensis</name>
    <dbReference type="NCBI Taxonomy" id="1397666"/>
    <lineage>
        <taxon>Bacteria</taxon>
        <taxon>Pseudomonadati</taxon>
        <taxon>Pseudomonadota</taxon>
        <taxon>Alphaproteobacteria</taxon>
        <taxon>PS1 clade</taxon>
        <taxon>Candidatus Micropelagius</taxon>
    </lineage>
</organism>
<dbReference type="EC" id="3.2.1.21" evidence="3"/>
<dbReference type="RefSeq" id="WP_021777560.1">
    <property type="nucleotide sequence ID" value="NZ_AWXE01000004.1"/>
</dbReference>
<dbReference type="GO" id="GO:0008422">
    <property type="term" value="F:beta-glucosidase activity"/>
    <property type="evidence" value="ECO:0007669"/>
    <property type="project" value="UniProtKB-EC"/>
</dbReference>
<dbReference type="GO" id="GO:0003755">
    <property type="term" value="F:peptidyl-prolyl cis-trans isomerase activity"/>
    <property type="evidence" value="ECO:0007669"/>
    <property type="project" value="UniProtKB-KW"/>
</dbReference>